<dbReference type="Proteomes" id="UP001283361">
    <property type="component" value="Unassembled WGS sequence"/>
</dbReference>
<sequence length="87" mass="10242">MIKERLGTSRRVWKTEDVGVDNQRENEYRSLIVPPLFICPWLSVEDVTTNNFWSGVSDFKMKFSYPFRSTNKHVKQVHRINRAGCHG</sequence>
<comment type="caution">
    <text evidence="1">The sequence shown here is derived from an EMBL/GenBank/DDBJ whole genome shotgun (WGS) entry which is preliminary data.</text>
</comment>
<keyword evidence="2" id="KW-1185">Reference proteome</keyword>
<dbReference type="AlphaFoldDB" id="A0AAE0YTJ8"/>
<dbReference type="EMBL" id="JAWDGP010005470">
    <property type="protein sequence ID" value="KAK3756785.1"/>
    <property type="molecule type" value="Genomic_DNA"/>
</dbReference>
<reference evidence="1" key="1">
    <citation type="journal article" date="2023" name="G3 (Bethesda)">
        <title>A reference genome for the long-term kleptoplast-retaining sea slug Elysia crispata morphotype clarki.</title>
        <authorList>
            <person name="Eastman K.E."/>
            <person name="Pendleton A.L."/>
            <person name="Shaikh M.A."/>
            <person name="Suttiyut T."/>
            <person name="Ogas R."/>
            <person name="Tomko P."/>
            <person name="Gavelis G."/>
            <person name="Widhalm J.R."/>
            <person name="Wisecaver J.H."/>
        </authorList>
    </citation>
    <scope>NUCLEOTIDE SEQUENCE</scope>
    <source>
        <strain evidence="1">ECLA1</strain>
    </source>
</reference>
<protein>
    <submittedName>
        <fullName evidence="1">Uncharacterized protein</fullName>
    </submittedName>
</protein>
<evidence type="ECO:0000313" key="1">
    <source>
        <dbReference type="EMBL" id="KAK3756785.1"/>
    </source>
</evidence>
<gene>
    <name evidence="1" type="ORF">RRG08_003903</name>
</gene>
<proteinExistence type="predicted"/>
<name>A0AAE0YTJ8_9GAST</name>
<accession>A0AAE0YTJ8</accession>
<organism evidence="1 2">
    <name type="scientific">Elysia crispata</name>
    <name type="common">lettuce slug</name>
    <dbReference type="NCBI Taxonomy" id="231223"/>
    <lineage>
        <taxon>Eukaryota</taxon>
        <taxon>Metazoa</taxon>
        <taxon>Spiralia</taxon>
        <taxon>Lophotrochozoa</taxon>
        <taxon>Mollusca</taxon>
        <taxon>Gastropoda</taxon>
        <taxon>Heterobranchia</taxon>
        <taxon>Euthyneura</taxon>
        <taxon>Panpulmonata</taxon>
        <taxon>Sacoglossa</taxon>
        <taxon>Placobranchoidea</taxon>
        <taxon>Plakobranchidae</taxon>
        <taxon>Elysia</taxon>
    </lineage>
</organism>
<evidence type="ECO:0000313" key="2">
    <source>
        <dbReference type="Proteomes" id="UP001283361"/>
    </source>
</evidence>